<evidence type="ECO:0000313" key="1">
    <source>
        <dbReference type="EMBL" id="RNA04287.1"/>
    </source>
</evidence>
<sequence>MQYYEFTKYRCLHKHFTLDFSNSGMKNFKYENFMNKNILPVLRKRKDGKTNPEKIFKKRKGRVNKE</sequence>
<accession>A0A3M7PYR9</accession>
<gene>
    <name evidence="1" type="ORF">BpHYR1_021256</name>
</gene>
<dbReference type="Proteomes" id="UP000276133">
    <property type="component" value="Unassembled WGS sequence"/>
</dbReference>
<evidence type="ECO:0000313" key="2">
    <source>
        <dbReference type="Proteomes" id="UP000276133"/>
    </source>
</evidence>
<dbReference type="EMBL" id="REGN01008168">
    <property type="protein sequence ID" value="RNA04287.1"/>
    <property type="molecule type" value="Genomic_DNA"/>
</dbReference>
<reference evidence="1 2" key="1">
    <citation type="journal article" date="2018" name="Sci. Rep.">
        <title>Genomic signatures of local adaptation to the degree of environmental predictability in rotifers.</title>
        <authorList>
            <person name="Franch-Gras L."/>
            <person name="Hahn C."/>
            <person name="Garcia-Roger E.M."/>
            <person name="Carmona M.J."/>
            <person name="Serra M."/>
            <person name="Gomez A."/>
        </authorList>
    </citation>
    <scope>NUCLEOTIDE SEQUENCE [LARGE SCALE GENOMIC DNA]</scope>
    <source>
        <strain evidence="1">HYR1</strain>
    </source>
</reference>
<dbReference type="AlphaFoldDB" id="A0A3M7PYR9"/>
<protein>
    <submittedName>
        <fullName evidence="1">Uncharacterized protein</fullName>
    </submittedName>
</protein>
<proteinExistence type="predicted"/>
<name>A0A3M7PYR9_BRAPC</name>
<keyword evidence="2" id="KW-1185">Reference proteome</keyword>
<organism evidence="1 2">
    <name type="scientific">Brachionus plicatilis</name>
    <name type="common">Marine rotifer</name>
    <name type="synonym">Brachionus muelleri</name>
    <dbReference type="NCBI Taxonomy" id="10195"/>
    <lineage>
        <taxon>Eukaryota</taxon>
        <taxon>Metazoa</taxon>
        <taxon>Spiralia</taxon>
        <taxon>Gnathifera</taxon>
        <taxon>Rotifera</taxon>
        <taxon>Eurotatoria</taxon>
        <taxon>Monogononta</taxon>
        <taxon>Pseudotrocha</taxon>
        <taxon>Ploima</taxon>
        <taxon>Brachionidae</taxon>
        <taxon>Brachionus</taxon>
    </lineage>
</organism>
<comment type="caution">
    <text evidence="1">The sequence shown here is derived from an EMBL/GenBank/DDBJ whole genome shotgun (WGS) entry which is preliminary data.</text>
</comment>